<name>A0AA38MB78_9CUCU</name>
<sequence length="182" mass="20557">MKTNVGWTLVGKVASPSPDAQKSCNIVDLSLLLTSPKLTDLWTLDVLGIENPEERKSNQEHDQEILDNFQKTVTRQPNGRSEVSMPWIQGHKPLHDNLNLAKKRLDNLINKLEKDGYCNEYDQVFQGIIDEVNDSEIGTSGHYLPHPQVVKLSSTTKLRPVFDASVRENSLNHYLEKGITLL</sequence>
<gene>
    <name evidence="1" type="ORF">Zmor_021630</name>
</gene>
<protein>
    <submittedName>
        <fullName evidence="1">Uncharacterized protein</fullName>
    </submittedName>
</protein>
<keyword evidence="2" id="KW-1185">Reference proteome</keyword>
<reference evidence="1" key="1">
    <citation type="journal article" date="2023" name="G3 (Bethesda)">
        <title>Whole genome assemblies of Zophobas morio and Tenebrio molitor.</title>
        <authorList>
            <person name="Kaur S."/>
            <person name="Stinson S.A."/>
            <person name="diCenzo G.C."/>
        </authorList>
    </citation>
    <scope>NUCLEOTIDE SEQUENCE</scope>
    <source>
        <strain evidence="1">QUZm001</strain>
    </source>
</reference>
<dbReference type="PANTHER" id="PTHR47331:SF1">
    <property type="entry name" value="GAG-LIKE PROTEIN"/>
    <property type="match status" value="1"/>
</dbReference>
<accession>A0AA38MB78</accession>
<organism evidence="1 2">
    <name type="scientific">Zophobas morio</name>
    <dbReference type="NCBI Taxonomy" id="2755281"/>
    <lineage>
        <taxon>Eukaryota</taxon>
        <taxon>Metazoa</taxon>
        <taxon>Ecdysozoa</taxon>
        <taxon>Arthropoda</taxon>
        <taxon>Hexapoda</taxon>
        <taxon>Insecta</taxon>
        <taxon>Pterygota</taxon>
        <taxon>Neoptera</taxon>
        <taxon>Endopterygota</taxon>
        <taxon>Coleoptera</taxon>
        <taxon>Polyphaga</taxon>
        <taxon>Cucujiformia</taxon>
        <taxon>Tenebrionidae</taxon>
        <taxon>Zophobas</taxon>
    </lineage>
</organism>
<evidence type="ECO:0000313" key="2">
    <source>
        <dbReference type="Proteomes" id="UP001168821"/>
    </source>
</evidence>
<dbReference type="AlphaFoldDB" id="A0AA38MB78"/>
<dbReference type="PANTHER" id="PTHR47331">
    <property type="entry name" value="PHD-TYPE DOMAIN-CONTAINING PROTEIN"/>
    <property type="match status" value="1"/>
</dbReference>
<proteinExistence type="predicted"/>
<comment type="caution">
    <text evidence="1">The sequence shown here is derived from an EMBL/GenBank/DDBJ whole genome shotgun (WGS) entry which is preliminary data.</text>
</comment>
<dbReference type="EMBL" id="JALNTZ010000006">
    <property type="protein sequence ID" value="KAJ3649914.1"/>
    <property type="molecule type" value="Genomic_DNA"/>
</dbReference>
<dbReference type="Proteomes" id="UP001168821">
    <property type="component" value="Unassembled WGS sequence"/>
</dbReference>
<evidence type="ECO:0000313" key="1">
    <source>
        <dbReference type="EMBL" id="KAJ3649914.1"/>
    </source>
</evidence>